<dbReference type="Proteomes" id="UP000254841">
    <property type="component" value="Unassembled WGS sequence"/>
</dbReference>
<dbReference type="PANTHER" id="PTHR30561">
    <property type="entry name" value="SMR FAMILY PROTON-DEPENDENT DRUG EFFLUX TRANSPORTER SUGE"/>
    <property type="match status" value="1"/>
</dbReference>
<protein>
    <submittedName>
        <fullName evidence="8">SMR family multidrug efflux pump</fullName>
    </submittedName>
</protein>
<dbReference type="InterPro" id="IPR000390">
    <property type="entry name" value="Small_drug/metabolite_transptr"/>
</dbReference>
<dbReference type="SUPFAM" id="SSF103481">
    <property type="entry name" value="Multidrug resistance efflux transporter EmrE"/>
    <property type="match status" value="1"/>
</dbReference>
<proteinExistence type="inferred from homology"/>
<evidence type="ECO:0000313" key="9">
    <source>
        <dbReference type="Proteomes" id="UP000254841"/>
    </source>
</evidence>
<dbReference type="RefSeq" id="WP_115011184.1">
    <property type="nucleotide sequence ID" value="NZ_UGHV01000001.1"/>
</dbReference>
<evidence type="ECO:0000256" key="7">
    <source>
        <dbReference type="SAM" id="Phobius"/>
    </source>
</evidence>
<dbReference type="GO" id="GO:0005886">
    <property type="term" value="C:plasma membrane"/>
    <property type="evidence" value="ECO:0007669"/>
    <property type="project" value="UniProtKB-SubCell"/>
</dbReference>
<dbReference type="InterPro" id="IPR045324">
    <property type="entry name" value="Small_multidrug_res"/>
</dbReference>
<feature type="transmembrane region" description="Helical" evidence="7">
    <location>
        <begin position="30"/>
        <end position="51"/>
    </location>
</feature>
<dbReference type="InterPro" id="IPR037185">
    <property type="entry name" value="EmrE-like"/>
</dbReference>
<feature type="transmembrane region" description="Helical" evidence="7">
    <location>
        <begin position="85"/>
        <end position="104"/>
    </location>
</feature>
<keyword evidence="2" id="KW-1003">Cell membrane</keyword>
<accession>A0A377J3I3</accession>
<dbReference type="GO" id="GO:0022857">
    <property type="term" value="F:transmembrane transporter activity"/>
    <property type="evidence" value="ECO:0007669"/>
    <property type="project" value="InterPro"/>
</dbReference>
<evidence type="ECO:0000256" key="3">
    <source>
        <dbReference type="ARBA" id="ARBA00022692"/>
    </source>
</evidence>
<evidence type="ECO:0000256" key="1">
    <source>
        <dbReference type="ARBA" id="ARBA00004651"/>
    </source>
</evidence>
<dbReference type="EMBL" id="UGHV01000001">
    <property type="protein sequence ID" value="STO96889.1"/>
    <property type="molecule type" value="Genomic_DNA"/>
</dbReference>
<keyword evidence="4 7" id="KW-1133">Transmembrane helix</keyword>
<keyword evidence="5 7" id="KW-0472">Membrane</keyword>
<evidence type="ECO:0000256" key="4">
    <source>
        <dbReference type="ARBA" id="ARBA00022989"/>
    </source>
</evidence>
<organism evidence="8 9">
    <name type="scientific">Helicobacter canis</name>
    <dbReference type="NCBI Taxonomy" id="29419"/>
    <lineage>
        <taxon>Bacteria</taxon>
        <taxon>Pseudomonadati</taxon>
        <taxon>Campylobacterota</taxon>
        <taxon>Epsilonproteobacteria</taxon>
        <taxon>Campylobacterales</taxon>
        <taxon>Helicobacteraceae</taxon>
        <taxon>Helicobacter</taxon>
    </lineage>
</organism>
<feature type="transmembrane region" description="Helical" evidence="7">
    <location>
        <begin position="7"/>
        <end position="24"/>
    </location>
</feature>
<evidence type="ECO:0000256" key="5">
    <source>
        <dbReference type="ARBA" id="ARBA00023136"/>
    </source>
</evidence>
<feature type="transmembrane region" description="Helical" evidence="7">
    <location>
        <begin position="58"/>
        <end position="79"/>
    </location>
</feature>
<dbReference type="AlphaFoldDB" id="A0A377J3I3"/>
<dbReference type="Gene3D" id="1.10.3730.20">
    <property type="match status" value="1"/>
</dbReference>
<comment type="similarity">
    <text evidence="6">Belongs to the drug/metabolite transporter (DMT) superfamily. Small multidrug resistance (SMR) (TC 2.A.7.1) family.</text>
</comment>
<dbReference type="Pfam" id="PF00893">
    <property type="entry name" value="Multi_Drug_Res"/>
    <property type="match status" value="1"/>
</dbReference>
<reference evidence="8 9" key="1">
    <citation type="submission" date="2018-06" db="EMBL/GenBank/DDBJ databases">
        <authorList>
            <consortium name="Pathogen Informatics"/>
            <person name="Doyle S."/>
        </authorList>
    </citation>
    <scope>NUCLEOTIDE SEQUENCE [LARGE SCALE GENOMIC DNA]</scope>
    <source>
        <strain evidence="8 9">NCTC12410</strain>
    </source>
</reference>
<sequence>MSKNLGWFFIIIGGICEIFWVSGLKYADTLGLQALTGLGIGISFVCMLLAIRVIEISVAYSVFVGIGAAGIVLAEIVVFGAPASWLKITLIVVLMCGVIGLKFATNHKGA</sequence>
<keyword evidence="3 6" id="KW-0812">Transmembrane</keyword>
<dbReference type="OrthoDB" id="2168659at2"/>
<comment type="subcellular location">
    <subcellularLocation>
        <location evidence="1 6">Cell membrane</location>
        <topology evidence="1 6">Multi-pass membrane protein</topology>
    </subcellularLocation>
</comment>
<gene>
    <name evidence="8" type="primary">ykkC</name>
    <name evidence="8" type="ORF">NCTC12410_00706</name>
</gene>
<evidence type="ECO:0000313" key="8">
    <source>
        <dbReference type="EMBL" id="STO96889.1"/>
    </source>
</evidence>
<evidence type="ECO:0000256" key="2">
    <source>
        <dbReference type="ARBA" id="ARBA00022475"/>
    </source>
</evidence>
<evidence type="ECO:0000256" key="6">
    <source>
        <dbReference type="RuleBase" id="RU003942"/>
    </source>
</evidence>
<name>A0A377J3I3_9HELI</name>
<dbReference type="PANTHER" id="PTHR30561:SF7">
    <property type="entry name" value="GUANIDINIUM EFFLUX SYSTEM SUBUNIT GDNC-RELATED"/>
    <property type="match status" value="1"/>
</dbReference>